<dbReference type="AlphaFoldDB" id="A0A1G8GAS1"/>
<name>A0A1G8GAS1_9CLOT</name>
<dbReference type="InterPro" id="IPR007863">
    <property type="entry name" value="Peptidase_M16_C"/>
</dbReference>
<protein>
    <submittedName>
        <fullName evidence="2">Predicted Zn-dependent peptidase</fullName>
    </submittedName>
</protein>
<reference evidence="2 3" key="1">
    <citation type="submission" date="2016-10" db="EMBL/GenBank/DDBJ databases">
        <authorList>
            <person name="de Groot N.N."/>
        </authorList>
    </citation>
    <scope>NUCLEOTIDE SEQUENCE [LARGE SCALE GENOMIC DNA]</scope>
    <source>
        <strain evidence="2 3">CGMCC 1.5058</strain>
    </source>
</reference>
<dbReference type="InterPro" id="IPR011249">
    <property type="entry name" value="Metalloenz_LuxS/M16"/>
</dbReference>
<sequence length="413" mass="47211">MKNIGIIKTDKFKNNAISLVIPVGLEENVTGYNVMAQLMKRGTKAFSSSSAIARYLQELYGAVFDIGLHKVGEKLFVIFYVSFLDNRFTLYKEDLWDKAIFLLEEVLYHPLFVREDFSAEIISQELDNHRLYIESVYDDKGHYSMNRVVEIGVLDEYRIPEYGTLEELDGVTPKVLEKLWEDLLKKPAFCYASGNIEDEAKISDKLSMLKILKDEPEEQSEVSYGERSFIERADIVYEPMKINQGKMSLLYKTNTTIFSGDYFALAVFNSIFGGGAHSKLFNEVREKHSMAYSIYSSFDKFAGVMTIGAGVDFTKFDRAKELIDEELQKMIDGEFSNEEMEIARTKMISTLHSMEDSMYNTSNYLIALRVFGIHYTVDDVIDGIKKVTKEQVIEAAKKVEFVCAHYLGGEELS</sequence>
<gene>
    <name evidence="2" type="ORF">SAMN05421804_101198</name>
</gene>
<organism evidence="2 3">
    <name type="scientific">Proteiniclasticum ruminis</name>
    <dbReference type="NCBI Taxonomy" id="398199"/>
    <lineage>
        <taxon>Bacteria</taxon>
        <taxon>Bacillati</taxon>
        <taxon>Bacillota</taxon>
        <taxon>Clostridia</taxon>
        <taxon>Eubacteriales</taxon>
        <taxon>Clostridiaceae</taxon>
        <taxon>Proteiniclasticum</taxon>
    </lineage>
</organism>
<dbReference type="NCBIfam" id="NF047422">
    <property type="entry name" value="YfmF_fam"/>
    <property type="match status" value="1"/>
</dbReference>
<dbReference type="SUPFAM" id="SSF63411">
    <property type="entry name" value="LuxS/MPP-like metallohydrolase"/>
    <property type="match status" value="2"/>
</dbReference>
<dbReference type="EMBL" id="FNDZ01000001">
    <property type="protein sequence ID" value="SDH91512.1"/>
    <property type="molecule type" value="Genomic_DNA"/>
</dbReference>
<dbReference type="GO" id="GO:0046872">
    <property type="term" value="F:metal ion binding"/>
    <property type="evidence" value="ECO:0007669"/>
    <property type="project" value="InterPro"/>
</dbReference>
<feature type="domain" description="Peptidase M16 C-terminal" evidence="1">
    <location>
        <begin position="191"/>
        <end position="346"/>
    </location>
</feature>
<dbReference type="Proteomes" id="UP000183255">
    <property type="component" value="Unassembled WGS sequence"/>
</dbReference>
<accession>A0A1G8GAS1</accession>
<evidence type="ECO:0000259" key="1">
    <source>
        <dbReference type="Pfam" id="PF05193"/>
    </source>
</evidence>
<dbReference type="Gene3D" id="3.30.830.10">
    <property type="entry name" value="Metalloenzyme, LuxS/M16 peptidase-like"/>
    <property type="match status" value="2"/>
</dbReference>
<dbReference type="Pfam" id="PF05193">
    <property type="entry name" value="Peptidase_M16_C"/>
    <property type="match status" value="1"/>
</dbReference>
<evidence type="ECO:0000313" key="3">
    <source>
        <dbReference type="Proteomes" id="UP000183255"/>
    </source>
</evidence>
<proteinExistence type="predicted"/>
<dbReference type="RefSeq" id="WP_031572926.1">
    <property type="nucleotide sequence ID" value="NZ_DAMAXS010000004.1"/>
</dbReference>
<evidence type="ECO:0000313" key="2">
    <source>
        <dbReference type="EMBL" id="SDH91512.1"/>
    </source>
</evidence>